<dbReference type="EMBL" id="JAAARO010000011">
    <property type="protein sequence ID" value="KAF5740952.1"/>
    <property type="molecule type" value="Genomic_DNA"/>
</dbReference>
<evidence type="ECO:0000256" key="2">
    <source>
        <dbReference type="ARBA" id="ARBA00023015"/>
    </source>
</evidence>
<feature type="region of interest" description="Disordered" evidence="6">
    <location>
        <begin position="552"/>
        <end position="626"/>
    </location>
</feature>
<evidence type="ECO:0000313" key="9">
    <source>
        <dbReference type="EMBL" id="KAF5740952.1"/>
    </source>
</evidence>
<dbReference type="Pfam" id="PF02042">
    <property type="entry name" value="RWP-RK"/>
    <property type="match status" value="1"/>
</dbReference>
<evidence type="ECO:0000256" key="1">
    <source>
        <dbReference type="ARBA" id="ARBA00011726"/>
    </source>
</evidence>
<feature type="compositionally biased region" description="Polar residues" evidence="6">
    <location>
        <begin position="386"/>
        <end position="404"/>
    </location>
</feature>
<evidence type="ECO:0000256" key="3">
    <source>
        <dbReference type="ARBA" id="ARBA00023125"/>
    </source>
</evidence>
<dbReference type="PROSITE" id="PS51519">
    <property type="entry name" value="RWP_RK"/>
    <property type="match status" value="1"/>
</dbReference>
<evidence type="ECO:0000256" key="6">
    <source>
        <dbReference type="SAM" id="MobiDB-lite"/>
    </source>
</evidence>
<feature type="compositionally biased region" description="Basic and acidic residues" evidence="6">
    <location>
        <begin position="405"/>
        <end position="424"/>
    </location>
</feature>
<comment type="subunit">
    <text evidence="1">Homodimers and heterodimers.</text>
</comment>
<protein>
    <submittedName>
        <fullName evidence="9">NIN-like protein 1</fullName>
    </submittedName>
</protein>
<keyword evidence="3" id="KW-0238">DNA-binding</keyword>
<dbReference type="InterPro" id="IPR053793">
    <property type="entry name" value="PB1-like"/>
</dbReference>
<feature type="region of interest" description="Disordered" evidence="6">
    <location>
        <begin position="380"/>
        <end position="433"/>
    </location>
</feature>
<evidence type="ECO:0000259" key="7">
    <source>
        <dbReference type="PROSITE" id="PS51519"/>
    </source>
</evidence>
<dbReference type="SUPFAM" id="SSF54277">
    <property type="entry name" value="CAD &amp; PB1 domains"/>
    <property type="match status" value="1"/>
</dbReference>
<keyword evidence="10" id="KW-1185">Reference proteome</keyword>
<organism evidence="9 10">
    <name type="scientific">Tripterygium wilfordii</name>
    <name type="common">Thunder God vine</name>
    <dbReference type="NCBI Taxonomy" id="458696"/>
    <lineage>
        <taxon>Eukaryota</taxon>
        <taxon>Viridiplantae</taxon>
        <taxon>Streptophyta</taxon>
        <taxon>Embryophyta</taxon>
        <taxon>Tracheophyta</taxon>
        <taxon>Spermatophyta</taxon>
        <taxon>Magnoliopsida</taxon>
        <taxon>eudicotyledons</taxon>
        <taxon>Gunneridae</taxon>
        <taxon>Pentapetalae</taxon>
        <taxon>rosids</taxon>
        <taxon>fabids</taxon>
        <taxon>Celastrales</taxon>
        <taxon>Celastraceae</taxon>
        <taxon>Tripterygium</taxon>
    </lineage>
</organism>
<feature type="domain" description="PB1" evidence="8">
    <location>
        <begin position="685"/>
        <end position="768"/>
    </location>
</feature>
<accession>A0A7J7D3P6</accession>
<keyword evidence="5" id="KW-0539">Nucleus</keyword>
<dbReference type="GO" id="GO:0003677">
    <property type="term" value="F:DNA binding"/>
    <property type="evidence" value="ECO:0007669"/>
    <property type="project" value="UniProtKB-KW"/>
</dbReference>
<dbReference type="SMART" id="SM00666">
    <property type="entry name" value="PB1"/>
    <property type="match status" value="1"/>
</dbReference>
<comment type="caution">
    <text evidence="9">The sequence shown here is derived from an EMBL/GenBank/DDBJ whole genome shotgun (WGS) entry which is preliminary data.</text>
</comment>
<name>A0A7J7D3P6_TRIWF</name>
<dbReference type="Gene3D" id="3.10.20.90">
    <property type="entry name" value="Phosphatidylinositol 3-kinase Catalytic Subunit, Chain A, domain 1"/>
    <property type="match status" value="1"/>
</dbReference>
<dbReference type="OrthoDB" id="6270329at2759"/>
<keyword evidence="4" id="KW-0804">Transcription</keyword>
<dbReference type="PANTHER" id="PTHR32002">
    <property type="entry name" value="PROTEIN NLP8"/>
    <property type="match status" value="1"/>
</dbReference>
<sequence length="782" mass="87034">MEAIGCIKDLTRDKDVLVQIWVPVNQGGRRVLTTHDQPFSLDPSSRRLVNYRDISIQYQFSAEKNSSDVVGLPGRVFLGKIPEWTPDVQLFRSDEYARVRHAQEYDVHGSLAVPVFEQGSTACLGVLEVVTTSQKTKYHPEIESVCKALEAVDLRSSEVPSVQNVMESDKSYQVALPEILKLLKSACDTHRLPLAQTWVSCIQQGKTGCRHSDENYFQCVSIIDHASYVADPNFKAFHEACSEHHLLKGQGVAGQAFLTNEPCFSSDVASFAKTEYPLSHHARMFELRAAAAIRLRSIYTSKTNFVLEFFLPVNCREPEEQRKMLHSLSTIVQWASQSLRVVSDKELQEEIELPVIEEVLRSDDGEKMLNLKHSLSEMFPPENLSRKGSLTEVQQNSTVVSLSQDGKEKGMIEEKPSDRRHGLRDSNLNGSVEYGGDSTFGERSFSSECMDKAEGRKHTKAETTITLQVLRQYFAGSLKDAAKSLGVCPTTLKRIYRQHGINRWPSRKLKKVDQSLKKIQLVIDSVQGASGAFHIGSFYTNFPEFASSKQLETNTLSTEKPIDDPTPSSLMPKGGVFSSQTTATKSPSSSCGQSSCSSHSRSSGTSQHPSASINAGNEEPMAGENSGDAVLKRVRSNAELLASSKKELQQLSRSQSHKSLKEQVAMGSFPLSAKNVDQVLQQMNSQEVKVSYGNEKIRFGMPNNWGLADLLPEITRRFSIDDISRFDLKYFDDDSEWVLLTCDADLEECMDVCQSSQSHPIKLSLQVSHHFLEKSVVNSGPS</sequence>
<keyword evidence="2" id="KW-0805">Transcription regulation</keyword>
<dbReference type="InterPro" id="IPR000270">
    <property type="entry name" value="PB1_dom"/>
</dbReference>
<dbReference type="FunCoup" id="A0A7J7D3P6">
    <property type="interactions" value="1775"/>
</dbReference>
<evidence type="ECO:0000256" key="5">
    <source>
        <dbReference type="ARBA" id="ARBA00023242"/>
    </source>
</evidence>
<dbReference type="PROSITE" id="PS51745">
    <property type="entry name" value="PB1"/>
    <property type="match status" value="1"/>
</dbReference>
<dbReference type="InterPro" id="IPR003035">
    <property type="entry name" value="RWP-RK_dom"/>
</dbReference>
<feature type="compositionally biased region" description="Low complexity" evidence="6">
    <location>
        <begin position="586"/>
        <end position="610"/>
    </location>
</feature>
<proteinExistence type="predicted"/>
<dbReference type="Pfam" id="PF00564">
    <property type="entry name" value="PB1"/>
    <property type="match status" value="1"/>
</dbReference>
<dbReference type="Proteomes" id="UP000593562">
    <property type="component" value="Unassembled WGS sequence"/>
</dbReference>
<dbReference type="InParanoid" id="A0A7J7D3P6"/>
<evidence type="ECO:0000259" key="8">
    <source>
        <dbReference type="PROSITE" id="PS51745"/>
    </source>
</evidence>
<dbReference type="InterPro" id="IPR055081">
    <property type="entry name" value="NLP1-9_GAF"/>
</dbReference>
<gene>
    <name evidence="9" type="ORF">HS088_TW11G01034</name>
</gene>
<reference evidence="9 10" key="1">
    <citation type="journal article" date="2020" name="Nat. Commun.">
        <title>Genome of Tripterygium wilfordii and identification of cytochrome P450 involved in triptolide biosynthesis.</title>
        <authorList>
            <person name="Tu L."/>
            <person name="Su P."/>
            <person name="Zhang Z."/>
            <person name="Gao L."/>
            <person name="Wang J."/>
            <person name="Hu T."/>
            <person name="Zhou J."/>
            <person name="Zhang Y."/>
            <person name="Zhao Y."/>
            <person name="Liu Y."/>
            <person name="Song Y."/>
            <person name="Tong Y."/>
            <person name="Lu Y."/>
            <person name="Yang J."/>
            <person name="Xu C."/>
            <person name="Jia M."/>
            <person name="Peters R.J."/>
            <person name="Huang L."/>
            <person name="Gao W."/>
        </authorList>
    </citation>
    <scope>NUCLEOTIDE SEQUENCE [LARGE SCALE GENOMIC DNA]</scope>
    <source>
        <strain evidence="10">cv. XIE 37</strain>
        <tissue evidence="9">Leaf</tissue>
    </source>
</reference>
<feature type="domain" description="RWP-RK" evidence="7">
    <location>
        <begin position="447"/>
        <end position="532"/>
    </location>
</feature>
<evidence type="ECO:0000256" key="4">
    <source>
        <dbReference type="ARBA" id="ARBA00023163"/>
    </source>
</evidence>
<dbReference type="CDD" id="cd06407">
    <property type="entry name" value="PB1_NLP"/>
    <property type="match status" value="1"/>
</dbReference>
<dbReference type="GO" id="GO:0003700">
    <property type="term" value="F:DNA-binding transcription factor activity"/>
    <property type="evidence" value="ECO:0007669"/>
    <property type="project" value="InterPro"/>
</dbReference>
<dbReference type="AlphaFoldDB" id="A0A7J7D3P6"/>
<evidence type="ECO:0000313" key="10">
    <source>
        <dbReference type="Proteomes" id="UP000593562"/>
    </source>
</evidence>
<dbReference type="InterPro" id="IPR034891">
    <property type="entry name" value="PB1_NLP"/>
</dbReference>
<dbReference type="PANTHER" id="PTHR32002:SF44">
    <property type="entry name" value="PROTEIN NLP4"/>
    <property type="match status" value="1"/>
</dbReference>
<dbReference type="Pfam" id="PF22922">
    <property type="entry name" value="GAF_NLP"/>
    <property type="match status" value="1"/>
</dbReference>
<dbReference type="InterPro" id="IPR045012">
    <property type="entry name" value="NLP"/>
</dbReference>